<keyword evidence="1" id="KW-0812">Transmembrane</keyword>
<dbReference type="AlphaFoldDB" id="A0A251N892"/>
<dbReference type="Proteomes" id="UP000006882">
    <property type="component" value="Chromosome G7"/>
</dbReference>
<keyword evidence="1" id="KW-1133">Transmembrane helix</keyword>
<keyword evidence="1" id="KW-0472">Membrane</keyword>
<sequence length="79" mass="8823">MDFKLVSLFLGDDVCVVLVFWDSLILLLLGTGVTLTVSSYFLGIGNSLVLILILMSFKNLNLCQFLMYVFLGDLQSKCH</sequence>
<evidence type="ECO:0000313" key="2">
    <source>
        <dbReference type="EMBL" id="ONH95565.1"/>
    </source>
</evidence>
<proteinExistence type="predicted"/>
<dbReference type="Gramene" id="ONH95565">
    <property type="protein sequence ID" value="ONH95565"/>
    <property type="gene ID" value="PRUPE_7G077700"/>
</dbReference>
<accession>A0A251N892</accession>
<keyword evidence="3" id="KW-1185">Reference proteome</keyword>
<feature type="transmembrane region" description="Helical" evidence="1">
    <location>
        <begin position="49"/>
        <end position="71"/>
    </location>
</feature>
<gene>
    <name evidence="2" type="ORF">PRUPE_7G077700</name>
</gene>
<organism evidence="2 3">
    <name type="scientific">Prunus persica</name>
    <name type="common">Peach</name>
    <name type="synonym">Amygdalus persica</name>
    <dbReference type="NCBI Taxonomy" id="3760"/>
    <lineage>
        <taxon>Eukaryota</taxon>
        <taxon>Viridiplantae</taxon>
        <taxon>Streptophyta</taxon>
        <taxon>Embryophyta</taxon>
        <taxon>Tracheophyta</taxon>
        <taxon>Spermatophyta</taxon>
        <taxon>Magnoliopsida</taxon>
        <taxon>eudicotyledons</taxon>
        <taxon>Gunneridae</taxon>
        <taxon>Pentapetalae</taxon>
        <taxon>rosids</taxon>
        <taxon>fabids</taxon>
        <taxon>Rosales</taxon>
        <taxon>Rosaceae</taxon>
        <taxon>Amygdaloideae</taxon>
        <taxon>Amygdaleae</taxon>
        <taxon>Prunus</taxon>
    </lineage>
</organism>
<name>A0A251N892_PRUPE</name>
<evidence type="ECO:0000256" key="1">
    <source>
        <dbReference type="SAM" id="Phobius"/>
    </source>
</evidence>
<protein>
    <submittedName>
        <fullName evidence="2">Uncharacterized protein</fullName>
    </submittedName>
</protein>
<evidence type="ECO:0000313" key="3">
    <source>
        <dbReference type="Proteomes" id="UP000006882"/>
    </source>
</evidence>
<dbReference type="EMBL" id="CM007657">
    <property type="protein sequence ID" value="ONH95565.1"/>
    <property type="molecule type" value="Genomic_DNA"/>
</dbReference>
<reference evidence="2 3" key="1">
    <citation type="journal article" date="2013" name="Nat. Genet.">
        <title>The high-quality draft genome of peach (Prunus persica) identifies unique patterns of genetic diversity, domestication and genome evolution.</title>
        <authorList>
            <consortium name="International Peach Genome Initiative"/>
            <person name="Verde I."/>
            <person name="Abbott A.G."/>
            <person name="Scalabrin S."/>
            <person name="Jung S."/>
            <person name="Shu S."/>
            <person name="Marroni F."/>
            <person name="Zhebentyayeva T."/>
            <person name="Dettori M.T."/>
            <person name="Grimwood J."/>
            <person name="Cattonaro F."/>
            <person name="Zuccolo A."/>
            <person name="Rossini L."/>
            <person name="Jenkins J."/>
            <person name="Vendramin E."/>
            <person name="Meisel L.A."/>
            <person name="Decroocq V."/>
            <person name="Sosinski B."/>
            <person name="Prochnik S."/>
            <person name="Mitros T."/>
            <person name="Policriti A."/>
            <person name="Cipriani G."/>
            <person name="Dondini L."/>
            <person name="Ficklin S."/>
            <person name="Goodstein D.M."/>
            <person name="Xuan P."/>
            <person name="Del Fabbro C."/>
            <person name="Aramini V."/>
            <person name="Copetti D."/>
            <person name="Gonzalez S."/>
            <person name="Horner D.S."/>
            <person name="Falchi R."/>
            <person name="Lucas S."/>
            <person name="Mica E."/>
            <person name="Maldonado J."/>
            <person name="Lazzari B."/>
            <person name="Bielenberg D."/>
            <person name="Pirona R."/>
            <person name="Miculan M."/>
            <person name="Barakat A."/>
            <person name="Testolin R."/>
            <person name="Stella A."/>
            <person name="Tartarini S."/>
            <person name="Tonutti P."/>
            <person name="Arus P."/>
            <person name="Orellana A."/>
            <person name="Wells C."/>
            <person name="Main D."/>
            <person name="Vizzotto G."/>
            <person name="Silva H."/>
            <person name="Salamini F."/>
            <person name="Schmutz J."/>
            <person name="Morgante M."/>
            <person name="Rokhsar D.S."/>
        </authorList>
    </citation>
    <scope>NUCLEOTIDE SEQUENCE [LARGE SCALE GENOMIC DNA]</scope>
    <source>
        <strain evidence="3">cv. Nemared</strain>
    </source>
</reference>
<feature type="transmembrane region" description="Helical" evidence="1">
    <location>
        <begin position="20"/>
        <end position="42"/>
    </location>
</feature>